<keyword evidence="1" id="KW-1133">Transmembrane helix</keyword>
<keyword evidence="3" id="KW-1185">Reference proteome</keyword>
<dbReference type="AlphaFoldDB" id="A0A3M7PZE8"/>
<feature type="non-terminal residue" evidence="2">
    <location>
        <position position="1"/>
    </location>
</feature>
<keyword evidence="1" id="KW-0472">Membrane</keyword>
<feature type="transmembrane region" description="Helical" evidence="1">
    <location>
        <begin position="42"/>
        <end position="61"/>
    </location>
</feature>
<evidence type="ECO:0000313" key="3">
    <source>
        <dbReference type="Proteomes" id="UP000276133"/>
    </source>
</evidence>
<evidence type="ECO:0000313" key="2">
    <source>
        <dbReference type="EMBL" id="RNA04373.1"/>
    </source>
</evidence>
<name>A0A3M7PZE8_BRAPC</name>
<proteinExistence type="predicted"/>
<keyword evidence="1" id="KW-0812">Transmembrane</keyword>
<evidence type="ECO:0000256" key="1">
    <source>
        <dbReference type="SAM" id="Phobius"/>
    </source>
</evidence>
<comment type="caution">
    <text evidence="2">The sequence shown here is derived from an EMBL/GenBank/DDBJ whole genome shotgun (WGS) entry which is preliminary data.</text>
</comment>
<sequence length="83" mass="9639">LALNKLLEKDEFVNRPKKGPPKLAGKLHKKNVFCSDLMEVRLPFFCIFALPLLGLLTNWSFFLNNSFNANKCAQYPNLYFFKI</sequence>
<gene>
    <name evidence="2" type="ORF">BpHYR1_014144</name>
</gene>
<accession>A0A3M7PZE8</accession>
<reference evidence="2 3" key="1">
    <citation type="journal article" date="2018" name="Sci. Rep.">
        <title>Genomic signatures of local adaptation to the degree of environmental predictability in rotifers.</title>
        <authorList>
            <person name="Franch-Gras L."/>
            <person name="Hahn C."/>
            <person name="Garcia-Roger E.M."/>
            <person name="Carmona M.J."/>
            <person name="Serra M."/>
            <person name="Gomez A."/>
        </authorList>
    </citation>
    <scope>NUCLEOTIDE SEQUENCE [LARGE SCALE GENOMIC DNA]</scope>
    <source>
        <strain evidence="2">HYR1</strain>
    </source>
</reference>
<dbReference type="EMBL" id="REGN01008129">
    <property type="protein sequence ID" value="RNA04373.1"/>
    <property type="molecule type" value="Genomic_DNA"/>
</dbReference>
<dbReference type="Proteomes" id="UP000276133">
    <property type="component" value="Unassembled WGS sequence"/>
</dbReference>
<protein>
    <submittedName>
        <fullName evidence="2">Uncharacterized protein</fullName>
    </submittedName>
</protein>
<organism evidence="2 3">
    <name type="scientific">Brachionus plicatilis</name>
    <name type="common">Marine rotifer</name>
    <name type="synonym">Brachionus muelleri</name>
    <dbReference type="NCBI Taxonomy" id="10195"/>
    <lineage>
        <taxon>Eukaryota</taxon>
        <taxon>Metazoa</taxon>
        <taxon>Spiralia</taxon>
        <taxon>Gnathifera</taxon>
        <taxon>Rotifera</taxon>
        <taxon>Eurotatoria</taxon>
        <taxon>Monogononta</taxon>
        <taxon>Pseudotrocha</taxon>
        <taxon>Ploima</taxon>
        <taxon>Brachionidae</taxon>
        <taxon>Brachionus</taxon>
    </lineage>
</organism>